<proteinExistence type="predicted"/>
<dbReference type="GO" id="GO:0042168">
    <property type="term" value="P:heme metabolic process"/>
    <property type="evidence" value="ECO:0007669"/>
    <property type="project" value="InterPro"/>
</dbReference>
<comment type="pathway">
    <text evidence="3">Porphyrin-containing compound metabolism; protoheme biosynthesis.</text>
</comment>
<dbReference type="STRING" id="1122240.GCA_000620105_01144"/>
<dbReference type="Gene3D" id="1.25.40.10">
    <property type="entry name" value="Tetratricopeptide repeat domain"/>
    <property type="match status" value="1"/>
</dbReference>
<evidence type="ECO:0000256" key="9">
    <source>
        <dbReference type="ARBA" id="ARBA00023244"/>
    </source>
</evidence>
<dbReference type="SUPFAM" id="SSF48452">
    <property type="entry name" value="TPR-like"/>
    <property type="match status" value="1"/>
</dbReference>
<feature type="transmembrane region" description="Helical" evidence="10">
    <location>
        <begin position="44"/>
        <end position="68"/>
    </location>
</feature>
<keyword evidence="7 10" id="KW-1133">Transmembrane helix</keyword>
<dbReference type="RefSeq" id="WP_107888875.1">
    <property type="nucleotide sequence ID" value="NZ_CALFSO010000100.1"/>
</dbReference>
<dbReference type="OrthoDB" id="7053339at2"/>
<keyword evidence="6 10" id="KW-0812">Transmembrane</keyword>
<dbReference type="GO" id="GO:0006779">
    <property type="term" value="P:porphyrin-containing compound biosynthetic process"/>
    <property type="evidence" value="ECO:0007669"/>
    <property type="project" value="UniProtKB-KW"/>
</dbReference>
<dbReference type="GO" id="GO:0005886">
    <property type="term" value="C:plasma membrane"/>
    <property type="evidence" value="ECO:0007669"/>
    <property type="project" value="UniProtKB-SubCell"/>
</dbReference>
<evidence type="ECO:0000313" key="12">
    <source>
        <dbReference type="EMBL" id="AVY93551.1"/>
    </source>
</evidence>
<evidence type="ECO:0000256" key="8">
    <source>
        <dbReference type="ARBA" id="ARBA00023136"/>
    </source>
</evidence>
<comment type="subcellular location">
    <subcellularLocation>
        <location evidence="2">Cell inner membrane</location>
        <topology evidence="2">Multi-pass membrane protein</topology>
    </subcellularLocation>
</comment>
<name>A0A2S0P885_9NEIS</name>
<dbReference type="NCBIfam" id="TIGR00540">
    <property type="entry name" value="TPR_hemY_coli"/>
    <property type="match status" value="1"/>
</dbReference>
<dbReference type="EMBL" id="CP028519">
    <property type="protein sequence ID" value="AVY93551.1"/>
    <property type="molecule type" value="Genomic_DNA"/>
</dbReference>
<feature type="domain" description="HemY N-terminal" evidence="11">
    <location>
        <begin position="26"/>
        <end position="133"/>
    </location>
</feature>
<evidence type="ECO:0000313" key="13">
    <source>
        <dbReference type="Proteomes" id="UP000244173"/>
    </source>
</evidence>
<dbReference type="InterPro" id="IPR010817">
    <property type="entry name" value="HemY_N"/>
</dbReference>
<dbReference type="AlphaFoldDB" id="A0A2S0P885"/>
<keyword evidence="9" id="KW-0627">Porphyrin biosynthesis</keyword>
<keyword evidence="8 10" id="KW-0472">Membrane</keyword>
<evidence type="ECO:0000256" key="5">
    <source>
        <dbReference type="ARBA" id="ARBA00022519"/>
    </source>
</evidence>
<evidence type="ECO:0000256" key="3">
    <source>
        <dbReference type="ARBA" id="ARBA00004744"/>
    </source>
</evidence>
<evidence type="ECO:0000256" key="7">
    <source>
        <dbReference type="ARBA" id="ARBA00022989"/>
    </source>
</evidence>
<keyword evidence="13" id="KW-1185">Reference proteome</keyword>
<dbReference type="Pfam" id="PF07219">
    <property type="entry name" value="HemY_N"/>
    <property type="match status" value="1"/>
</dbReference>
<protein>
    <submittedName>
        <fullName evidence="12">Heme biosynthesis protein HemY</fullName>
    </submittedName>
</protein>
<sequence length="400" mass="44658">MKWVLWLVGLFAVAVGFALFAEVSKGYAILILPPYRVELSLNLMVVLLLAAVIATYLILRALSIALSLPERVKRFQRQKKLDAARHALRDATLSLFEGRYQKAEREAIKSVDNESDAQNRAIALLVAARAAHAVKDAGKRDSYLVRLENEGEAAELARCVSAAEFLLEDKQYVAARAVIDRARQLSPNLTAALRLELRLSLAQGAPDAVLALTEKLLKAEAISPEQARRYRLAAWRQQMGGLIDAEELKRWWSKIPAQERENDELRIAAAQHAHELGDTPMAVDFLTRRLDASYSSELAGELGRYVADLDDEGRLALAKRAEKWLETERRDPRLLLTLGRLAVAQKLWGKAQGYLEASATLDPALATHAELAKLFKRLDRDEEARRHFDECVRLALAQAG</sequence>
<evidence type="ECO:0000256" key="4">
    <source>
        <dbReference type="ARBA" id="ARBA00022475"/>
    </source>
</evidence>
<dbReference type="InterPro" id="IPR011990">
    <property type="entry name" value="TPR-like_helical_dom_sf"/>
</dbReference>
<reference evidence="12 13" key="1">
    <citation type="submission" date="2018-04" db="EMBL/GenBank/DDBJ databases">
        <title>Denitrifier Microvirgula.</title>
        <authorList>
            <person name="Anderson E."/>
            <person name="Jang J."/>
            <person name="Ishii S."/>
        </authorList>
    </citation>
    <scope>NUCLEOTIDE SEQUENCE [LARGE SCALE GENOMIC DNA]</scope>
    <source>
        <strain evidence="12 13">BE2.4</strain>
    </source>
</reference>
<accession>A0A2S0P885</accession>
<evidence type="ECO:0000256" key="10">
    <source>
        <dbReference type="SAM" id="Phobius"/>
    </source>
</evidence>
<dbReference type="KEGG" id="maer:DAI18_05440"/>
<organism evidence="12 13">
    <name type="scientific">Microvirgula aerodenitrificans</name>
    <dbReference type="NCBI Taxonomy" id="57480"/>
    <lineage>
        <taxon>Bacteria</taxon>
        <taxon>Pseudomonadati</taxon>
        <taxon>Pseudomonadota</taxon>
        <taxon>Betaproteobacteria</taxon>
        <taxon>Neisseriales</taxon>
        <taxon>Aquaspirillaceae</taxon>
        <taxon>Microvirgula</taxon>
    </lineage>
</organism>
<evidence type="ECO:0000256" key="1">
    <source>
        <dbReference type="ARBA" id="ARBA00002962"/>
    </source>
</evidence>
<keyword evidence="4" id="KW-1003">Cell membrane</keyword>
<evidence type="ECO:0000259" key="11">
    <source>
        <dbReference type="Pfam" id="PF07219"/>
    </source>
</evidence>
<dbReference type="UniPathway" id="UPA00252"/>
<evidence type="ECO:0000256" key="2">
    <source>
        <dbReference type="ARBA" id="ARBA00004429"/>
    </source>
</evidence>
<gene>
    <name evidence="12" type="ORF">DAI18_05440</name>
</gene>
<dbReference type="InterPro" id="IPR005254">
    <property type="entry name" value="Heme_biosyn_assoc_TPR_pro"/>
</dbReference>
<dbReference type="Proteomes" id="UP000244173">
    <property type="component" value="Chromosome"/>
</dbReference>
<comment type="function">
    <text evidence="1">Involved in a late step of protoheme IX synthesis.</text>
</comment>
<keyword evidence="5" id="KW-0997">Cell inner membrane</keyword>
<evidence type="ECO:0000256" key="6">
    <source>
        <dbReference type="ARBA" id="ARBA00022692"/>
    </source>
</evidence>